<feature type="repeat" description="ANK" evidence="3">
    <location>
        <begin position="445"/>
        <end position="477"/>
    </location>
</feature>
<dbReference type="SMART" id="SM00248">
    <property type="entry name" value="ANK"/>
    <property type="match status" value="13"/>
</dbReference>
<dbReference type="GO" id="GO:0005524">
    <property type="term" value="F:ATP binding"/>
    <property type="evidence" value="ECO:0007669"/>
    <property type="project" value="InterPro"/>
</dbReference>
<dbReference type="InParanoid" id="A0A067M7S0"/>
<organism evidence="5 6">
    <name type="scientific">Botryobasidium botryosum (strain FD-172 SS1)</name>
    <dbReference type="NCBI Taxonomy" id="930990"/>
    <lineage>
        <taxon>Eukaryota</taxon>
        <taxon>Fungi</taxon>
        <taxon>Dikarya</taxon>
        <taxon>Basidiomycota</taxon>
        <taxon>Agaricomycotina</taxon>
        <taxon>Agaricomycetes</taxon>
        <taxon>Cantharellales</taxon>
        <taxon>Botryobasidiaceae</taxon>
        <taxon>Botryobasidium</taxon>
    </lineage>
</organism>
<dbReference type="GO" id="GO:0004672">
    <property type="term" value="F:protein kinase activity"/>
    <property type="evidence" value="ECO:0007669"/>
    <property type="project" value="InterPro"/>
</dbReference>
<evidence type="ECO:0000259" key="4">
    <source>
        <dbReference type="PROSITE" id="PS50011"/>
    </source>
</evidence>
<dbReference type="InterPro" id="IPR036770">
    <property type="entry name" value="Ankyrin_rpt-contain_sf"/>
</dbReference>
<feature type="repeat" description="ANK" evidence="3">
    <location>
        <begin position="305"/>
        <end position="337"/>
    </location>
</feature>
<accession>A0A067M7S0</accession>
<gene>
    <name evidence="5" type="ORF">BOTBODRAFT_38446</name>
</gene>
<dbReference type="Pfam" id="PF07714">
    <property type="entry name" value="PK_Tyr_Ser-Thr"/>
    <property type="match status" value="1"/>
</dbReference>
<dbReference type="Gene3D" id="1.10.510.10">
    <property type="entry name" value="Transferase(Phosphotransferase) domain 1"/>
    <property type="match status" value="1"/>
</dbReference>
<dbReference type="Pfam" id="PF13606">
    <property type="entry name" value="Ank_3"/>
    <property type="match status" value="1"/>
</dbReference>
<feature type="repeat" description="ANK" evidence="3">
    <location>
        <begin position="35"/>
        <end position="62"/>
    </location>
</feature>
<dbReference type="InterPro" id="IPR002110">
    <property type="entry name" value="Ankyrin_rpt"/>
</dbReference>
<feature type="repeat" description="ANK" evidence="3">
    <location>
        <begin position="478"/>
        <end position="515"/>
    </location>
</feature>
<dbReference type="Proteomes" id="UP000027195">
    <property type="component" value="Unassembled WGS sequence"/>
</dbReference>
<protein>
    <recommendedName>
        <fullName evidence="4">Protein kinase domain-containing protein</fullName>
    </recommendedName>
</protein>
<proteinExistence type="predicted"/>
<reference evidence="6" key="1">
    <citation type="journal article" date="2014" name="Proc. Natl. Acad. Sci. U.S.A.">
        <title>Extensive sampling of basidiomycete genomes demonstrates inadequacy of the white-rot/brown-rot paradigm for wood decay fungi.</title>
        <authorList>
            <person name="Riley R."/>
            <person name="Salamov A.A."/>
            <person name="Brown D.W."/>
            <person name="Nagy L.G."/>
            <person name="Floudas D."/>
            <person name="Held B.W."/>
            <person name="Levasseur A."/>
            <person name="Lombard V."/>
            <person name="Morin E."/>
            <person name="Otillar R."/>
            <person name="Lindquist E.A."/>
            <person name="Sun H."/>
            <person name="LaButti K.M."/>
            <person name="Schmutz J."/>
            <person name="Jabbour D."/>
            <person name="Luo H."/>
            <person name="Baker S.E."/>
            <person name="Pisabarro A.G."/>
            <person name="Walton J.D."/>
            <person name="Blanchette R.A."/>
            <person name="Henrissat B."/>
            <person name="Martin F."/>
            <person name="Cullen D."/>
            <person name="Hibbett D.S."/>
            <person name="Grigoriev I.V."/>
        </authorList>
    </citation>
    <scope>NUCLEOTIDE SEQUENCE [LARGE SCALE GENOMIC DNA]</scope>
    <source>
        <strain evidence="6">FD-172 SS1</strain>
    </source>
</reference>
<feature type="repeat" description="ANK" evidence="3">
    <location>
        <begin position="268"/>
        <end position="304"/>
    </location>
</feature>
<evidence type="ECO:0000313" key="6">
    <source>
        <dbReference type="Proteomes" id="UP000027195"/>
    </source>
</evidence>
<dbReference type="Pfam" id="PF12796">
    <property type="entry name" value="Ank_2"/>
    <property type="match status" value="4"/>
</dbReference>
<dbReference type="Pfam" id="PF13637">
    <property type="entry name" value="Ank_4"/>
    <property type="match status" value="1"/>
</dbReference>
<evidence type="ECO:0000256" key="2">
    <source>
        <dbReference type="ARBA" id="ARBA00023043"/>
    </source>
</evidence>
<dbReference type="InterPro" id="IPR000719">
    <property type="entry name" value="Prot_kinase_dom"/>
</dbReference>
<feature type="repeat" description="ANK" evidence="3">
    <location>
        <begin position="169"/>
        <end position="201"/>
    </location>
</feature>
<dbReference type="Gene3D" id="1.25.40.20">
    <property type="entry name" value="Ankyrin repeat-containing domain"/>
    <property type="match status" value="3"/>
</dbReference>
<evidence type="ECO:0000256" key="3">
    <source>
        <dbReference type="PROSITE-ProRule" id="PRU00023"/>
    </source>
</evidence>
<dbReference type="PROSITE" id="PS50297">
    <property type="entry name" value="ANK_REP_REGION"/>
    <property type="match status" value="5"/>
</dbReference>
<feature type="domain" description="Protein kinase" evidence="4">
    <location>
        <begin position="649"/>
        <end position="913"/>
    </location>
</feature>
<dbReference type="HOGENOM" id="CLU_000288_7_25_1"/>
<dbReference type="InterPro" id="IPR001245">
    <property type="entry name" value="Ser-Thr/Tyr_kinase_cat_dom"/>
</dbReference>
<evidence type="ECO:0000313" key="5">
    <source>
        <dbReference type="EMBL" id="KDQ07887.1"/>
    </source>
</evidence>
<keyword evidence="2 3" id="KW-0040">ANK repeat</keyword>
<dbReference type="PANTHER" id="PTHR24126">
    <property type="entry name" value="ANKYRIN REPEAT, PH AND SEC7 DOMAIN CONTAINING PROTEIN SECG-RELATED"/>
    <property type="match status" value="1"/>
</dbReference>
<dbReference type="PROSITE" id="PS50011">
    <property type="entry name" value="PROTEIN_KINASE_DOM"/>
    <property type="match status" value="1"/>
</dbReference>
<dbReference type="InterPro" id="IPR011009">
    <property type="entry name" value="Kinase-like_dom_sf"/>
</dbReference>
<dbReference type="STRING" id="930990.A0A067M7S0"/>
<dbReference type="PANTHER" id="PTHR24126:SF14">
    <property type="entry name" value="ANK_REP_REGION DOMAIN-CONTAINING PROTEIN"/>
    <property type="match status" value="1"/>
</dbReference>
<feature type="repeat" description="ANK" evidence="3">
    <location>
        <begin position="338"/>
        <end position="373"/>
    </location>
</feature>
<dbReference type="AlphaFoldDB" id="A0A067M7S0"/>
<dbReference type="OrthoDB" id="341259at2759"/>
<name>A0A067M7S0_BOTB1</name>
<dbReference type="SUPFAM" id="SSF48403">
    <property type="entry name" value="Ankyrin repeat"/>
    <property type="match status" value="2"/>
</dbReference>
<dbReference type="EMBL" id="KL198099">
    <property type="protein sequence ID" value="KDQ07887.1"/>
    <property type="molecule type" value="Genomic_DNA"/>
</dbReference>
<keyword evidence="1" id="KW-0677">Repeat</keyword>
<evidence type="ECO:0000256" key="1">
    <source>
        <dbReference type="ARBA" id="ARBA00022737"/>
    </source>
</evidence>
<dbReference type="SUPFAM" id="SSF56112">
    <property type="entry name" value="Protein kinase-like (PK-like)"/>
    <property type="match status" value="1"/>
</dbReference>
<dbReference type="PROSITE" id="PS50088">
    <property type="entry name" value="ANK_REPEAT"/>
    <property type="match status" value="8"/>
</dbReference>
<keyword evidence="6" id="KW-1185">Reference proteome</keyword>
<feature type="repeat" description="ANK" evidence="3">
    <location>
        <begin position="63"/>
        <end position="98"/>
    </location>
</feature>
<sequence>MDRLTPSKLEALEQELGVGGDIVNTNSGWPCRRRLHTAVQEGDLLLVELLLRFGANVRAPDYKGEHPLHKVVALTGPGAVPIIKALLVAGADVNAQNCEGDTTLSLAYWNNHPFCVRALIRTGADPGISGSRGTPTPPFVVDLLRSSDGASVVAKVLATGIDVNAKDKNGDTLLDRAAFCGSPSAVIALLRAGADARVKTEWPPLCSAAELMQQEGGAEAVRALVEAGADIEPESGWAPLCCAVYANSPAAVRLLLQLGADPDRTLGGGRAAIHFATWYRDDSDCQEMVNILLRAGADINLQDRDQRTALHDASRRGLAATTRLLLASGADPNIRYKNGKTALHHALGSDGKCSVEVVSALCKAGADINTKDRFGQTPLHYASHYCSSSISWFLGPGVDLHARRDRSVKAVLALLKAGADIDTNDTEVMSFLLQEKAGFNVADDTGATLLHHTSRRSSPFVNRLLLTLGASPHIRDTNGRTPLFDAIFHGEHEHYIYENVVALLEAGAGIDAMDDCGFTPLLHAISTSSVSCTRLLLSLGAHSSSGPACGPVPLRTLIKMVRQAGMDVVLVLVLWLGIDINGSGYRMNPSDLSHSEKAGCMILMGELREKCLTHGSPTRNALIVQLSLLYHVLRCYPADAALDECEVVLSKDRASKSGGFGDCWEGVFLGSHKVAMKSPRDRFTGEGTRRLLREMRVWSRLSHPNVLPFLGWHQLGSVTYLVSPWMTNGHISEFVRKHPEADSLKLLVQVASGLEYLHTFQPPVIHGDLRGPNILISQSGDVRIADFGLSELKADEYYSTPWFCAGHPAWQAPELLRAETNEEARRTAASDVFAFGRVMLEIFTMKVPFFYIHHRGIAKRVEAGELPNRPCDHTTVARGLDDTMWSLMVDCWDAIPSQRPSAIDLVSRLRAAVDSRELEL</sequence>